<reference evidence="8 9" key="2">
    <citation type="journal article" date="2021" name="Curr. Genet.">
        <title>Genetic response to nitrogen starvation in the aggressive Eucalyptus foliar pathogen Teratosphaeria destructans.</title>
        <authorList>
            <person name="Havenga M."/>
            <person name="Wingfield B.D."/>
            <person name="Wingfield M.J."/>
            <person name="Dreyer L.L."/>
            <person name="Roets F."/>
            <person name="Aylward J."/>
        </authorList>
    </citation>
    <scope>NUCLEOTIDE SEQUENCE [LARGE SCALE GENOMIC DNA]</scope>
    <source>
        <strain evidence="8">CMW44962</strain>
    </source>
</reference>
<protein>
    <submittedName>
        <fullName evidence="8">Mitochondrial fusion and transport protein ugo1-like</fullName>
    </submittedName>
</protein>
<gene>
    <name evidence="8" type="ORF">Tdes44962_MAKER02198</name>
</gene>
<evidence type="ECO:0000256" key="3">
    <source>
        <dbReference type="ARBA" id="ARBA00022737"/>
    </source>
</evidence>
<keyword evidence="2" id="KW-0812">Transmembrane</keyword>
<evidence type="ECO:0000256" key="5">
    <source>
        <dbReference type="ARBA" id="ARBA00022989"/>
    </source>
</evidence>
<dbReference type="Proteomes" id="UP001138500">
    <property type="component" value="Unassembled WGS sequence"/>
</dbReference>
<dbReference type="InterPro" id="IPR023395">
    <property type="entry name" value="MCP_dom_sf"/>
</dbReference>
<evidence type="ECO:0000256" key="4">
    <source>
        <dbReference type="ARBA" id="ARBA00022792"/>
    </source>
</evidence>
<feature type="compositionally biased region" description="Acidic residues" evidence="7">
    <location>
        <begin position="89"/>
        <end position="108"/>
    </location>
</feature>
<reference evidence="8 9" key="1">
    <citation type="journal article" date="2018" name="IMA Fungus">
        <title>IMA Genome-F 10: Nine draft genome sequences of Claviceps purpurea s.lat., including C. arundinis, C. humidiphila, and C. cf. spartinae, pseudomolecules for the pitch canker pathogen Fusarium circinatum, draft genome of Davidsoniella eucalypti, Grosmannia galeiformis, Quambalaria eucalypti, and Teratosphaeria destructans.</title>
        <authorList>
            <person name="Wingfield B.D."/>
            <person name="Liu M."/>
            <person name="Nguyen H.D."/>
            <person name="Lane F.A."/>
            <person name="Morgan S.W."/>
            <person name="De Vos L."/>
            <person name="Wilken P.M."/>
            <person name="Duong T.A."/>
            <person name="Aylward J."/>
            <person name="Coetzee M.P."/>
            <person name="Dadej K."/>
            <person name="De Beer Z.W."/>
            <person name="Findlay W."/>
            <person name="Havenga M."/>
            <person name="Kolarik M."/>
            <person name="Menzies J.G."/>
            <person name="Naidoo K."/>
            <person name="Pochopski O."/>
            <person name="Shoukouhi P."/>
            <person name="Santana Q.C."/>
            <person name="Seifert K.A."/>
            <person name="Soal N."/>
            <person name="Steenkamp E.T."/>
            <person name="Tatham C.T."/>
            <person name="van der Nest M.A."/>
            <person name="Wingfield M.J."/>
        </authorList>
    </citation>
    <scope>NUCLEOTIDE SEQUENCE [LARGE SCALE GENOMIC DNA]</scope>
    <source>
        <strain evidence="8">CMW44962</strain>
    </source>
</reference>
<evidence type="ECO:0000313" key="9">
    <source>
        <dbReference type="Proteomes" id="UP001138500"/>
    </source>
</evidence>
<keyword evidence="4" id="KW-0999">Mitochondrion inner membrane</keyword>
<proteinExistence type="predicted"/>
<accession>A0A9W7SUY5</accession>
<dbReference type="Gene3D" id="1.50.40.10">
    <property type="entry name" value="Mitochondrial carrier domain"/>
    <property type="match status" value="1"/>
</dbReference>
<sequence>AARAPPSSLSSTARDLLPELDLDLKTSAGEAWHNTRSLLDQLLYRYTSVLLAQPFDVAKVLLQVSPPPSTATAAAATPQRRRSPRPQYEGEESADETDETGDESDDIPDYFSATAPRSRSPRKRRRTPPSQELSPTPTPKSRRPPADPEQEHRLRLKTLDSITQAIAALYNTSGAVGLWRATNCTFLYNTLNRTTDSFLRSLLLALLGLPDITGPDANGLASAFSVPGAMGLSGLDLSDSPHPLSSLIIVGLSSLLSGLLLAPLDLVRTRLIIAPTSHPPRGLFQNLRRLPSLLAPSTLFLPTALAHMIPQIFSAATPLILRKQLRISPETSPGTWSLLAFCTCLTDLFLRLPLETVVRRAQVAVLKKQDPLMPTIVEVAPYSGVAGTVYGILYGEGETRSKDPRTGMARVRRGQGVQGLVRGWRVGFWGLVGVWGAGALGPGEGKGGRGEF</sequence>
<feature type="non-terminal residue" evidence="8">
    <location>
        <position position="1"/>
    </location>
</feature>
<evidence type="ECO:0000313" key="8">
    <source>
        <dbReference type="EMBL" id="KAH9831120.1"/>
    </source>
</evidence>
<comment type="caution">
    <text evidence="8">The sequence shown here is derived from an EMBL/GenBank/DDBJ whole genome shotgun (WGS) entry which is preliminary data.</text>
</comment>
<dbReference type="EMBL" id="RIBY02001224">
    <property type="protein sequence ID" value="KAH9831120.1"/>
    <property type="molecule type" value="Genomic_DNA"/>
</dbReference>
<dbReference type="GO" id="GO:0031966">
    <property type="term" value="C:mitochondrial membrane"/>
    <property type="evidence" value="ECO:0007669"/>
    <property type="project" value="UniProtKB-SubCell"/>
</dbReference>
<keyword evidence="5" id="KW-1133">Transmembrane helix</keyword>
<evidence type="ECO:0000256" key="2">
    <source>
        <dbReference type="ARBA" id="ARBA00022692"/>
    </source>
</evidence>
<keyword evidence="6" id="KW-0472">Membrane</keyword>
<keyword evidence="3" id="KW-0677">Repeat</keyword>
<name>A0A9W7SUY5_9PEZI</name>
<dbReference type="OrthoDB" id="77989at2759"/>
<organism evidence="8 9">
    <name type="scientific">Teratosphaeria destructans</name>
    <dbReference type="NCBI Taxonomy" id="418781"/>
    <lineage>
        <taxon>Eukaryota</taxon>
        <taxon>Fungi</taxon>
        <taxon>Dikarya</taxon>
        <taxon>Ascomycota</taxon>
        <taxon>Pezizomycotina</taxon>
        <taxon>Dothideomycetes</taxon>
        <taxon>Dothideomycetidae</taxon>
        <taxon>Mycosphaerellales</taxon>
        <taxon>Teratosphaeriaceae</taxon>
        <taxon>Teratosphaeria</taxon>
    </lineage>
</organism>
<keyword evidence="9" id="KW-1185">Reference proteome</keyword>
<evidence type="ECO:0000256" key="1">
    <source>
        <dbReference type="ARBA" id="ARBA00004325"/>
    </source>
</evidence>
<evidence type="ECO:0000256" key="6">
    <source>
        <dbReference type="ARBA" id="ARBA00023136"/>
    </source>
</evidence>
<dbReference type="PANTHER" id="PTHR24089">
    <property type="entry name" value="SOLUTE CARRIER FAMILY 25"/>
    <property type="match status" value="1"/>
</dbReference>
<keyword evidence="4" id="KW-0496">Mitochondrion</keyword>
<evidence type="ECO:0000256" key="7">
    <source>
        <dbReference type="SAM" id="MobiDB-lite"/>
    </source>
</evidence>
<dbReference type="AlphaFoldDB" id="A0A9W7SUY5"/>
<dbReference type="SUPFAM" id="SSF103506">
    <property type="entry name" value="Mitochondrial carrier"/>
    <property type="match status" value="1"/>
</dbReference>
<feature type="region of interest" description="Disordered" evidence="7">
    <location>
        <begin position="68"/>
        <end position="151"/>
    </location>
</feature>
<comment type="subcellular location">
    <subcellularLocation>
        <location evidence="1">Mitochondrion membrane</location>
    </subcellularLocation>
</comment>